<proteinExistence type="predicted"/>
<evidence type="ECO:0000313" key="2">
    <source>
        <dbReference type="Proteomes" id="UP001253193"/>
    </source>
</evidence>
<dbReference type="EMBL" id="JAUHGG010000003">
    <property type="protein sequence ID" value="MDS1821299.1"/>
    <property type="molecule type" value="Genomic_DNA"/>
</dbReference>
<evidence type="ECO:0000313" key="1">
    <source>
        <dbReference type="EMBL" id="MDS1821299.1"/>
    </source>
</evidence>
<dbReference type="Proteomes" id="UP001253193">
    <property type="component" value="Unassembled WGS sequence"/>
</dbReference>
<protein>
    <submittedName>
        <fullName evidence="1">Uncharacterized protein</fullName>
    </submittedName>
</protein>
<gene>
    <name evidence="1" type="ORF">QX249_11545</name>
</gene>
<dbReference type="AlphaFoldDB" id="A0AAW8Q0V9"/>
<comment type="caution">
    <text evidence="1">The sequence shown here is derived from an EMBL/GenBank/DDBJ whole genome shotgun (WGS) entry which is preliminary data.</text>
</comment>
<dbReference type="RefSeq" id="WP_311020174.1">
    <property type="nucleotide sequence ID" value="NZ_JAUHGG010000003.1"/>
</dbReference>
<organism evidence="1 2">
    <name type="scientific">Vibrio parahaemolyticus</name>
    <dbReference type="NCBI Taxonomy" id="670"/>
    <lineage>
        <taxon>Bacteria</taxon>
        <taxon>Pseudomonadati</taxon>
        <taxon>Pseudomonadota</taxon>
        <taxon>Gammaproteobacteria</taxon>
        <taxon>Vibrionales</taxon>
        <taxon>Vibrionaceae</taxon>
        <taxon>Vibrio</taxon>
    </lineage>
</organism>
<accession>A0AAW8Q0V9</accession>
<name>A0AAW8Q0V9_VIBPH</name>
<reference evidence="1" key="1">
    <citation type="submission" date="2023-06" db="EMBL/GenBank/DDBJ databases">
        <title>Genomic Diversity of Vibrio spp. and Metagenomic Analysis of Pathogens in Florida Gulf Coastal Waters Following Hurricane Ian.</title>
        <authorList>
            <person name="Brumfield K.D."/>
        </authorList>
    </citation>
    <scope>NUCLEOTIDE SEQUENCE</scope>
    <source>
        <strain evidence="1">WBS2B-138</strain>
    </source>
</reference>
<sequence>MSSIPTTIEETLELAGTKWHSRGKFREIIRFENLIEKDGKVHGDVYWKEPHNPAIRKTDLRFFRGWLTDDKRVPIPDQPENEALRKSSLESLSIEYRENQEAVKDLELHGKELYSKIAQLKSIQFIKDNGITLDKVQVFEESWGYIHDGDKLFSWIRERINNEWFVFQGRIIRSEGFCKHHMYDGTDARYIDLVALGK</sequence>